<organism evidence="7">
    <name type="scientific">Hymenolepis diminuta</name>
    <name type="common">Rat tapeworm</name>
    <dbReference type="NCBI Taxonomy" id="6216"/>
    <lineage>
        <taxon>Eukaryota</taxon>
        <taxon>Metazoa</taxon>
        <taxon>Spiralia</taxon>
        <taxon>Lophotrochozoa</taxon>
        <taxon>Platyhelminthes</taxon>
        <taxon>Cestoda</taxon>
        <taxon>Eucestoda</taxon>
        <taxon>Cyclophyllidea</taxon>
        <taxon>Hymenolepididae</taxon>
        <taxon>Hymenolepis</taxon>
    </lineage>
</organism>
<name>A0A0R3SXH1_HYMDI</name>
<feature type="compositionally biased region" description="Acidic residues" evidence="1">
    <location>
        <begin position="280"/>
        <end position="289"/>
    </location>
</feature>
<feature type="signal peptide" evidence="2">
    <location>
        <begin position="1"/>
        <end position="15"/>
    </location>
</feature>
<feature type="compositionally biased region" description="Acidic residues" evidence="1">
    <location>
        <begin position="117"/>
        <end position="163"/>
    </location>
</feature>
<feature type="compositionally biased region" description="Basic and acidic residues" evidence="1">
    <location>
        <begin position="178"/>
        <end position="194"/>
    </location>
</feature>
<keyword evidence="2" id="KW-0732">Signal</keyword>
<feature type="compositionally biased region" description="Low complexity" evidence="1">
    <location>
        <begin position="290"/>
        <end position="314"/>
    </location>
</feature>
<dbReference type="EMBL" id="UYSG01011685">
    <property type="protein sequence ID" value="VDL63329.1"/>
    <property type="molecule type" value="Genomic_DNA"/>
</dbReference>
<reference evidence="4 6" key="3">
    <citation type="submission" date="2019-07" db="EMBL/GenBank/DDBJ databases">
        <authorList>
            <person name="Jastrzebski P J."/>
            <person name="Paukszto L."/>
            <person name="Jastrzebski P J."/>
        </authorList>
    </citation>
    <scope>NUCLEOTIDE SEQUENCE [LARGE SCALE GENOMIC DNA]</scope>
    <source>
        <strain evidence="4 6">WMS-il1</strain>
    </source>
</reference>
<reference evidence="3 5" key="2">
    <citation type="submission" date="2018-11" db="EMBL/GenBank/DDBJ databases">
        <authorList>
            <consortium name="Pathogen Informatics"/>
        </authorList>
    </citation>
    <scope>NUCLEOTIDE SEQUENCE [LARGE SCALE GENOMIC DNA]</scope>
</reference>
<proteinExistence type="predicted"/>
<dbReference type="STRING" id="6216.A0A0R3SXH1"/>
<accession>A0A0R3SXH1</accession>
<feature type="region of interest" description="Disordered" evidence="1">
    <location>
        <begin position="280"/>
        <end position="337"/>
    </location>
</feature>
<sequence length="337" mass="39819">MKLFVLCLFVAIATAARPYRYAREEYRPARRYSERYIRELSPVYPRSLPRFIRSLEEEEEQTYQVPAEIKRPEEVVERRFGQVRNSRSLPKEEEIASYEQTPEVEEEGQIEQTPVEQESEEDNELYEDSSFFDDAEDEDEYEELTHEDEEEEDAEEDEDEEDYPYEKTYEFQSGYEPYQDKSYEHVDKHENNLEHEEEEEEEAVEHHEKEVAKENHSMPIELADIVFSFPDCSSITCSKAGLEGYGCKDSRCKFICSKEECYEYPDGPTDYEELQAIEEMHEEEEEETTTAEITTTTEATTTTITTTPEPETTTQAPKKRRSAMEKRGKSRKDRSRQ</sequence>
<evidence type="ECO:0000313" key="4">
    <source>
        <dbReference type="EMBL" id="VUZ56655.1"/>
    </source>
</evidence>
<feature type="compositionally biased region" description="Basic and acidic residues" evidence="1">
    <location>
        <begin position="204"/>
        <end position="216"/>
    </location>
</feature>
<evidence type="ECO:0000256" key="1">
    <source>
        <dbReference type="SAM" id="MobiDB-lite"/>
    </source>
</evidence>
<dbReference type="Proteomes" id="UP000274504">
    <property type="component" value="Unassembled WGS sequence"/>
</dbReference>
<reference evidence="7" key="1">
    <citation type="submission" date="2017-02" db="UniProtKB">
        <authorList>
            <consortium name="WormBaseParasite"/>
        </authorList>
    </citation>
    <scope>IDENTIFICATION</scope>
</reference>
<evidence type="ECO:0000313" key="6">
    <source>
        <dbReference type="Proteomes" id="UP000321570"/>
    </source>
</evidence>
<dbReference type="Proteomes" id="UP000321570">
    <property type="component" value="Unassembled WGS sequence"/>
</dbReference>
<evidence type="ECO:0000256" key="2">
    <source>
        <dbReference type="SAM" id="SignalP"/>
    </source>
</evidence>
<evidence type="ECO:0000313" key="7">
    <source>
        <dbReference type="WBParaSite" id="HDID_0001044301-mRNA-1"/>
    </source>
</evidence>
<dbReference type="EMBL" id="CABIJS010000708">
    <property type="protein sequence ID" value="VUZ56655.1"/>
    <property type="molecule type" value="Genomic_DNA"/>
</dbReference>
<feature type="chain" id="PRO_5044546605" evidence="2">
    <location>
        <begin position="16"/>
        <end position="337"/>
    </location>
</feature>
<dbReference type="OrthoDB" id="6280448at2759"/>
<evidence type="ECO:0000313" key="5">
    <source>
        <dbReference type="Proteomes" id="UP000274504"/>
    </source>
</evidence>
<feature type="region of interest" description="Disordered" evidence="1">
    <location>
        <begin position="81"/>
        <end position="217"/>
    </location>
</feature>
<dbReference type="AlphaFoldDB" id="A0A0R3SXH1"/>
<gene>
    <name evidence="3" type="ORF">HDID_LOCUS10441</name>
    <name evidence="4" type="ORF">WMSIL1_LOCUS14452</name>
</gene>
<keyword evidence="6" id="KW-1185">Reference proteome</keyword>
<evidence type="ECO:0000313" key="3">
    <source>
        <dbReference type="EMBL" id="VDL63329.1"/>
    </source>
</evidence>
<dbReference type="WBParaSite" id="HDID_0001044301-mRNA-1">
    <property type="protein sequence ID" value="HDID_0001044301-mRNA-1"/>
    <property type="gene ID" value="HDID_0001044301"/>
</dbReference>
<protein>
    <submittedName>
        <fullName evidence="7">WAP domain-containing protein</fullName>
    </submittedName>
</protein>
<feature type="compositionally biased region" description="Basic residues" evidence="1">
    <location>
        <begin position="328"/>
        <end position="337"/>
    </location>
</feature>